<accession>A0AAF0FLC7</accession>
<gene>
    <name evidence="3" type="ORF">L1994_07680</name>
</gene>
<protein>
    <submittedName>
        <fullName evidence="3">Deoxyhypusine synthase</fullName>
        <ecNumber evidence="3">2.5.1.46</ecNumber>
    </submittedName>
</protein>
<dbReference type="SUPFAM" id="SSF52467">
    <property type="entry name" value="DHS-like NAD/FAD-binding domain"/>
    <property type="match status" value="1"/>
</dbReference>
<dbReference type="Pfam" id="PF01916">
    <property type="entry name" value="DS"/>
    <property type="match status" value="1"/>
</dbReference>
<dbReference type="GeneID" id="79950268"/>
<dbReference type="GO" id="GO:0034038">
    <property type="term" value="F:deoxyhypusine synthase activity"/>
    <property type="evidence" value="ECO:0007669"/>
    <property type="project" value="UniProtKB-EC"/>
</dbReference>
<reference evidence="3" key="1">
    <citation type="submission" date="2022-01" db="EMBL/GenBank/DDBJ databases">
        <title>Complete genome of Methanomicrobium antiquum DSM 21220.</title>
        <authorList>
            <person name="Chen S.-C."/>
            <person name="You Y.-T."/>
            <person name="Zhou Y.-Z."/>
            <person name="Lai M.-C."/>
        </authorList>
    </citation>
    <scope>NUCLEOTIDE SEQUENCE</scope>
    <source>
        <strain evidence="3">DSM 21220</strain>
    </source>
</reference>
<evidence type="ECO:0000313" key="4">
    <source>
        <dbReference type="Proteomes" id="UP001218895"/>
    </source>
</evidence>
<dbReference type="InterPro" id="IPR036982">
    <property type="entry name" value="Deoxyhypusine_synthase_sf"/>
</dbReference>
<dbReference type="InterPro" id="IPR029035">
    <property type="entry name" value="DHS-like_NAD/FAD-binding_dom"/>
</dbReference>
<proteinExistence type="inferred from homology"/>
<comment type="similarity">
    <text evidence="1">Belongs to the deoxyhypusine synthase family.</text>
</comment>
<dbReference type="Gene3D" id="3.40.910.10">
    <property type="entry name" value="Deoxyhypusine synthase"/>
    <property type="match status" value="1"/>
</dbReference>
<dbReference type="InterPro" id="IPR002773">
    <property type="entry name" value="Deoxyhypusine_synthase"/>
</dbReference>
<evidence type="ECO:0000256" key="2">
    <source>
        <dbReference type="ARBA" id="ARBA00022679"/>
    </source>
</evidence>
<evidence type="ECO:0000313" key="3">
    <source>
        <dbReference type="EMBL" id="WFN36030.1"/>
    </source>
</evidence>
<name>A0AAF0FLC7_9EURY</name>
<dbReference type="PANTHER" id="PTHR11703:SF2">
    <property type="entry name" value="DEOXYHYPUSINE SYNTHASE-LIKE PROTEIN"/>
    <property type="match status" value="1"/>
</dbReference>
<dbReference type="RefSeq" id="WP_278098868.1">
    <property type="nucleotide sequence ID" value="NZ_CP091092.1"/>
</dbReference>
<dbReference type="PANTHER" id="PTHR11703">
    <property type="entry name" value="DEOXYHYPUSINE SYNTHASE"/>
    <property type="match status" value="1"/>
</dbReference>
<dbReference type="GO" id="GO:0005737">
    <property type="term" value="C:cytoplasm"/>
    <property type="evidence" value="ECO:0007669"/>
    <property type="project" value="TreeGrafter"/>
</dbReference>
<keyword evidence="4" id="KW-1185">Reference proteome</keyword>
<dbReference type="EMBL" id="CP091092">
    <property type="protein sequence ID" value="WFN36030.1"/>
    <property type="molecule type" value="Genomic_DNA"/>
</dbReference>
<evidence type="ECO:0000256" key="1">
    <source>
        <dbReference type="ARBA" id="ARBA00009892"/>
    </source>
</evidence>
<organism evidence="3 4">
    <name type="scientific">Methanomicrobium antiquum</name>
    <dbReference type="NCBI Taxonomy" id="487686"/>
    <lineage>
        <taxon>Archaea</taxon>
        <taxon>Methanobacteriati</taxon>
        <taxon>Methanobacteriota</taxon>
        <taxon>Stenosarchaea group</taxon>
        <taxon>Methanomicrobia</taxon>
        <taxon>Methanomicrobiales</taxon>
        <taxon>Methanomicrobiaceae</taxon>
        <taxon>Methanomicrobium</taxon>
    </lineage>
</organism>
<dbReference type="Proteomes" id="UP001218895">
    <property type="component" value="Chromosome"/>
</dbReference>
<keyword evidence="2 3" id="KW-0808">Transferase</keyword>
<dbReference type="EC" id="2.5.1.46" evidence="3"/>
<sequence>MKTINSAIPEKDISKLLENMSHTGFQGRKLGESLGVWEHMIEDESCTILLGLSGAMIPAGMQALLCELVSRRYIDVIVSTGANMFHDACEHLNVRHYRGHHNVDDTELFSKGIDRIYDVFAYENEFRDVDLAISRFAEEISPYCASSSDFTEKLGKWLLMKNPKGKSVLSECTKAGVPVFIPAICDSSIGIGLLMARRKGADISVDQIADVDEITRIVELSDRTGVVYVGGGVPKNFIQQTQVIASIHDAGKEGHHYAIQYTTDSPHWGGLSGCTFEEAISWGKETPDCRNVQCFCDATIALPVVVSGLVSKNPIRKNIPDVRKMTGAGQKN</sequence>
<dbReference type="KEGG" id="manq:L1994_07680"/>
<dbReference type="NCBIfam" id="NF002006">
    <property type="entry name" value="PRK00805.1"/>
    <property type="match status" value="1"/>
</dbReference>
<dbReference type="AlphaFoldDB" id="A0AAF0FLC7"/>